<dbReference type="InterPro" id="IPR004843">
    <property type="entry name" value="Calcineurin-like_PHP"/>
</dbReference>
<dbReference type="AlphaFoldDB" id="A0AAE0UGM8"/>
<dbReference type="Proteomes" id="UP001281003">
    <property type="component" value="Unassembled WGS sequence"/>
</dbReference>
<gene>
    <name evidence="2" type="ORF">B0T20DRAFT_486369</name>
</gene>
<dbReference type="GO" id="GO:0016787">
    <property type="term" value="F:hydrolase activity"/>
    <property type="evidence" value="ECO:0007669"/>
    <property type="project" value="InterPro"/>
</dbReference>
<proteinExistence type="predicted"/>
<dbReference type="InterPro" id="IPR029052">
    <property type="entry name" value="Metallo-depent_PP-like"/>
</dbReference>
<dbReference type="CDD" id="cd07379">
    <property type="entry name" value="MPP_239FB"/>
    <property type="match status" value="1"/>
</dbReference>
<organism evidence="2 3">
    <name type="scientific">Sordaria brevicollis</name>
    <dbReference type="NCBI Taxonomy" id="83679"/>
    <lineage>
        <taxon>Eukaryota</taxon>
        <taxon>Fungi</taxon>
        <taxon>Dikarya</taxon>
        <taxon>Ascomycota</taxon>
        <taxon>Pezizomycotina</taxon>
        <taxon>Sordariomycetes</taxon>
        <taxon>Sordariomycetidae</taxon>
        <taxon>Sordariales</taxon>
        <taxon>Sordariaceae</taxon>
        <taxon>Sordaria</taxon>
    </lineage>
</organism>
<reference evidence="2" key="1">
    <citation type="journal article" date="2023" name="Mol. Phylogenet. Evol.">
        <title>Genome-scale phylogeny and comparative genomics of the fungal order Sordariales.</title>
        <authorList>
            <person name="Hensen N."/>
            <person name="Bonometti L."/>
            <person name="Westerberg I."/>
            <person name="Brannstrom I.O."/>
            <person name="Guillou S."/>
            <person name="Cros-Aarteil S."/>
            <person name="Calhoun S."/>
            <person name="Haridas S."/>
            <person name="Kuo A."/>
            <person name="Mondo S."/>
            <person name="Pangilinan J."/>
            <person name="Riley R."/>
            <person name="LaButti K."/>
            <person name="Andreopoulos B."/>
            <person name="Lipzen A."/>
            <person name="Chen C."/>
            <person name="Yan M."/>
            <person name="Daum C."/>
            <person name="Ng V."/>
            <person name="Clum A."/>
            <person name="Steindorff A."/>
            <person name="Ohm R.A."/>
            <person name="Martin F."/>
            <person name="Silar P."/>
            <person name="Natvig D.O."/>
            <person name="Lalanne C."/>
            <person name="Gautier V."/>
            <person name="Ament-Velasquez S.L."/>
            <person name="Kruys A."/>
            <person name="Hutchinson M.I."/>
            <person name="Powell A.J."/>
            <person name="Barry K."/>
            <person name="Miller A.N."/>
            <person name="Grigoriev I.V."/>
            <person name="Debuchy R."/>
            <person name="Gladieux P."/>
            <person name="Hiltunen Thoren M."/>
            <person name="Johannesson H."/>
        </authorList>
    </citation>
    <scope>NUCLEOTIDE SEQUENCE</scope>
    <source>
        <strain evidence="2">FGSC 1904</strain>
    </source>
</reference>
<sequence>MTSSKSIKTSILILSDTHGKDLIMPKCSVDVAIHCGDLTEDSKMEEYRTTLELLKSIDAPLKLVIAGNHDFSLDDSALERLTAEATESGIETELMKKEFGDVGEARRLFSEASNVTLLDEGIHTFRLQNGASLTVYASPFTPSLQASGAYQFRPDDNHDFSISLPGSNRVDVAITHCPPKGLFDRTSSASPPSVGCPQLFAAIAKARPRLHCFGHIHENWGAKLVTWRGKEPTNTIPSHLTEIDNGASKPIDCLANYKPRKFESEQDVKERKKRVERLYKEGCRRISDCPIAEKQTLFVNAALDVGPDEDAEAREHVPWIVELELPSA</sequence>
<dbReference type="InterPro" id="IPR051693">
    <property type="entry name" value="UPF0046_metallophosphoest"/>
</dbReference>
<feature type="domain" description="Calcineurin-like phosphoesterase" evidence="1">
    <location>
        <begin position="11"/>
        <end position="218"/>
    </location>
</feature>
<keyword evidence="3" id="KW-1185">Reference proteome</keyword>
<reference evidence="2" key="2">
    <citation type="submission" date="2023-07" db="EMBL/GenBank/DDBJ databases">
        <authorList>
            <consortium name="Lawrence Berkeley National Laboratory"/>
            <person name="Haridas S."/>
            <person name="Hensen N."/>
            <person name="Bonometti L."/>
            <person name="Westerberg I."/>
            <person name="Brannstrom I.O."/>
            <person name="Guillou S."/>
            <person name="Cros-Aarteil S."/>
            <person name="Calhoun S."/>
            <person name="Kuo A."/>
            <person name="Mondo S."/>
            <person name="Pangilinan J."/>
            <person name="Riley R."/>
            <person name="LaButti K."/>
            <person name="Andreopoulos B."/>
            <person name="Lipzen A."/>
            <person name="Chen C."/>
            <person name="Yanf M."/>
            <person name="Daum C."/>
            <person name="Ng V."/>
            <person name="Clum A."/>
            <person name="Steindorff A."/>
            <person name="Ohm R."/>
            <person name="Martin F."/>
            <person name="Silar P."/>
            <person name="Natvig D."/>
            <person name="Lalanne C."/>
            <person name="Gautier V."/>
            <person name="Ament-velasquez S.L."/>
            <person name="Kruys A."/>
            <person name="Hutchinson M.I."/>
            <person name="Powell A.J."/>
            <person name="Barry K."/>
            <person name="Miller A.N."/>
            <person name="Grigoriev I.V."/>
            <person name="Debuchy R."/>
            <person name="Gladieux P."/>
            <person name="Thoren M.H."/>
            <person name="Johannesson H."/>
        </authorList>
    </citation>
    <scope>NUCLEOTIDE SEQUENCE</scope>
    <source>
        <strain evidence="2">FGSC 1904</strain>
    </source>
</reference>
<dbReference type="PANTHER" id="PTHR12905:SF0">
    <property type="entry name" value="CALCINEURIN-LIKE PHOSPHOESTERASE DOMAIN-CONTAINING PROTEIN"/>
    <property type="match status" value="1"/>
</dbReference>
<evidence type="ECO:0000313" key="3">
    <source>
        <dbReference type="Proteomes" id="UP001281003"/>
    </source>
</evidence>
<name>A0AAE0UGM8_SORBR</name>
<accession>A0AAE0UGM8</accession>
<evidence type="ECO:0000313" key="2">
    <source>
        <dbReference type="EMBL" id="KAK3403388.1"/>
    </source>
</evidence>
<dbReference type="SUPFAM" id="SSF56300">
    <property type="entry name" value="Metallo-dependent phosphatases"/>
    <property type="match status" value="1"/>
</dbReference>
<dbReference type="PANTHER" id="PTHR12905">
    <property type="entry name" value="METALLOPHOSPHOESTERASE"/>
    <property type="match status" value="1"/>
</dbReference>
<comment type="caution">
    <text evidence="2">The sequence shown here is derived from an EMBL/GenBank/DDBJ whole genome shotgun (WGS) entry which is preliminary data.</text>
</comment>
<evidence type="ECO:0000259" key="1">
    <source>
        <dbReference type="Pfam" id="PF00149"/>
    </source>
</evidence>
<dbReference type="Gene3D" id="3.60.21.10">
    <property type="match status" value="1"/>
</dbReference>
<protein>
    <submittedName>
        <fullName evidence="2">Metallo-dependent phosphatase-like protein</fullName>
    </submittedName>
</protein>
<dbReference type="Pfam" id="PF00149">
    <property type="entry name" value="Metallophos"/>
    <property type="match status" value="1"/>
</dbReference>
<dbReference type="EMBL" id="JAUTDP010000001">
    <property type="protein sequence ID" value="KAK3403388.1"/>
    <property type="molecule type" value="Genomic_DNA"/>
</dbReference>